<dbReference type="InterPro" id="IPR006600">
    <property type="entry name" value="HTH_CenpB_DNA-bd_dom"/>
</dbReference>
<dbReference type="AlphaFoldDB" id="A0A0H2RQ08"/>
<evidence type="ECO:0000313" key="4">
    <source>
        <dbReference type="Proteomes" id="UP000053477"/>
    </source>
</evidence>
<organism evidence="3 4">
    <name type="scientific">Schizopora paradoxa</name>
    <dbReference type="NCBI Taxonomy" id="27342"/>
    <lineage>
        <taxon>Eukaryota</taxon>
        <taxon>Fungi</taxon>
        <taxon>Dikarya</taxon>
        <taxon>Basidiomycota</taxon>
        <taxon>Agaricomycotina</taxon>
        <taxon>Agaricomycetes</taxon>
        <taxon>Hymenochaetales</taxon>
        <taxon>Schizoporaceae</taxon>
        <taxon>Schizopora</taxon>
    </lineage>
</organism>
<dbReference type="OrthoDB" id="3197907at2759"/>
<sequence length="65" mass="7431">GGRTMMEFAAAKQKLTPAEEARIVDYLLESADRGLPKGREDIIECANEILQQRRQNKKEKVGKDW</sequence>
<dbReference type="GO" id="GO:0003677">
    <property type="term" value="F:DNA binding"/>
    <property type="evidence" value="ECO:0007669"/>
    <property type="project" value="UniProtKB-KW"/>
</dbReference>
<name>A0A0H2RQ08_9AGAM</name>
<keyword evidence="1" id="KW-0238">DNA-binding</keyword>
<dbReference type="PROSITE" id="PS51253">
    <property type="entry name" value="HTH_CENPB"/>
    <property type="match status" value="1"/>
</dbReference>
<dbReference type="Proteomes" id="UP000053477">
    <property type="component" value="Unassembled WGS sequence"/>
</dbReference>
<feature type="non-terminal residue" evidence="3">
    <location>
        <position position="1"/>
    </location>
</feature>
<dbReference type="InParanoid" id="A0A0H2RQ08"/>
<proteinExistence type="predicted"/>
<evidence type="ECO:0000259" key="2">
    <source>
        <dbReference type="PROSITE" id="PS51253"/>
    </source>
</evidence>
<protein>
    <recommendedName>
        <fullName evidence="2">HTH CENPB-type domain-containing protein</fullName>
    </recommendedName>
</protein>
<reference evidence="3 4" key="1">
    <citation type="submission" date="2015-04" db="EMBL/GenBank/DDBJ databases">
        <title>Complete genome sequence of Schizopora paradoxa KUC8140, a cosmopolitan wood degrader in East Asia.</title>
        <authorList>
            <consortium name="DOE Joint Genome Institute"/>
            <person name="Min B."/>
            <person name="Park H."/>
            <person name="Jang Y."/>
            <person name="Kim J.-J."/>
            <person name="Kim K.H."/>
            <person name="Pangilinan J."/>
            <person name="Lipzen A."/>
            <person name="Riley R."/>
            <person name="Grigoriev I.V."/>
            <person name="Spatafora J.W."/>
            <person name="Choi I.-G."/>
        </authorList>
    </citation>
    <scope>NUCLEOTIDE SEQUENCE [LARGE SCALE GENOMIC DNA]</scope>
    <source>
        <strain evidence="3 4">KUC8140</strain>
    </source>
</reference>
<feature type="domain" description="HTH CENPB-type" evidence="2">
    <location>
        <begin position="7"/>
        <end position="65"/>
    </location>
</feature>
<evidence type="ECO:0000256" key="1">
    <source>
        <dbReference type="ARBA" id="ARBA00023125"/>
    </source>
</evidence>
<feature type="non-terminal residue" evidence="3">
    <location>
        <position position="65"/>
    </location>
</feature>
<dbReference type="EMBL" id="KQ085949">
    <property type="protein sequence ID" value="KLO14050.1"/>
    <property type="molecule type" value="Genomic_DNA"/>
</dbReference>
<evidence type="ECO:0000313" key="3">
    <source>
        <dbReference type="EMBL" id="KLO14050.1"/>
    </source>
</evidence>
<keyword evidence="4" id="KW-1185">Reference proteome</keyword>
<accession>A0A0H2RQ08</accession>
<gene>
    <name evidence="3" type="ORF">SCHPADRAFT_793404</name>
</gene>